<dbReference type="Proteomes" id="UP000218332">
    <property type="component" value="Unassembled WGS sequence"/>
</dbReference>
<evidence type="ECO:0000313" key="1">
    <source>
        <dbReference type="EMBL" id="PAV26085.1"/>
    </source>
</evidence>
<dbReference type="SUPFAM" id="SSF52540">
    <property type="entry name" value="P-loop containing nucleoside triphosphate hydrolases"/>
    <property type="match status" value="1"/>
</dbReference>
<dbReference type="InterPro" id="IPR027417">
    <property type="entry name" value="P-loop_NTPase"/>
</dbReference>
<gene>
    <name evidence="1" type="ORF">CF392_07590</name>
</gene>
<evidence type="ECO:0000313" key="2">
    <source>
        <dbReference type="Proteomes" id="UP000218332"/>
    </source>
</evidence>
<evidence type="ECO:0008006" key="3">
    <source>
        <dbReference type="Google" id="ProtNLM"/>
    </source>
</evidence>
<name>A0A2A2I4M5_9GAMM</name>
<protein>
    <recommendedName>
        <fullName evidence="3">Sulfotransferase family protein</fullName>
    </recommendedName>
</protein>
<accession>A0A2A2I4M5</accession>
<reference evidence="1 2" key="1">
    <citation type="submission" date="2017-07" db="EMBL/GenBank/DDBJ databases">
        <title>Tamlnaduibacter salinus (Mi-7) genome sequencing.</title>
        <authorList>
            <person name="Verma A."/>
            <person name="Krishnamurthi S."/>
        </authorList>
    </citation>
    <scope>NUCLEOTIDE SEQUENCE [LARGE SCALE GENOMIC DNA]</scope>
    <source>
        <strain evidence="1 2">Mi-7</strain>
    </source>
</reference>
<keyword evidence="2" id="KW-1185">Reference proteome</keyword>
<proteinExistence type="predicted"/>
<organism evidence="1 2">
    <name type="scientific">Tamilnaduibacter salinus</name>
    <dbReference type="NCBI Taxonomy" id="1484056"/>
    <lineage>
        <taxon>Bacteria</taxon>
        <taxon>Pseudomonadati</taxon>
        <taxon>Pseudomonadota</taxon>
        <taxon>Gammaproteobacteria</taxon>
        <taxon>Pseudomonadales</taxon>
        <taxon>Marinobacteraceae</taxon>
        <taxon>Tamilnaduibacter</taxon>
    </lineage>
</organism>
<dbReference type="Gene3D" id="3.40.50.300">
    <property type="entry name" value="P-loop containing nucleotide triphosphate hydrolases"/>
    <property type="match status" value="1"/>
</dbReference>
<dbReference type="AlphaFoldDB" id="A0A2A2I4M5"/>
<sequence>MSSRESLGLGDTAMKWTIRFSVDHRKSFSAYLKYLAKRLMNNVGSVFVRPIQTHIQSCFVVGCGHSGTSLMASRLGNADEVFFTGHETGIFLPHHGIYASALALQQNINACEVLGKKVFLEKTPKHVHVIDRIKWVSPGALIVLMIRNPLDTCASLYERFGDLNYAIERWCMDAEAAVRAKSRFEDLIVVRFEELTASPDQVLERLYGRLGLVWNPEVVKGGRTKYDFVGLSGNMELRRRQVSEEIRQNPGRGELLFSESQRREVYRRTQWYAYQLGLSETGNSTRL</sequence>
<dbReference type="EMBL" id="NMPM01000038">
    <property type="protein sequence ID" value="PAV26085.1"/>
    <property type="molecule type" value="Genomic_DNA"/>
</dbReference>
<dbReference type="Pfam" id="PF13469">
    <property type="entry name" value="Sulfotransfer_3"/>
    <property type="match status" value="1"/>
</dbReference>
<comment type="caution">
    <text evidence="1">The sequence shown here is derived from an EMBL/GenBank/DDBJ whole genome shotgun (WGS) entry which is preliminary data.</text>
</comment>